<evidence type="ECO:0000256" key="2">
    <source>
        <dbReference type="ARBA" id="ARBA00022722"/>
    </source>
</evidence>
<dbReference type="Proteomes" id="UP000306236">
    <property type="component" value="Unassembled WGS sequence"/>
</dbReference>
<evidence type="ECO:0000313" key="9">
    <source>
        <dbReference type="EMBL" id="THJ33223.1"/>
    </source>
</evidence>
<evidence type="ECO:0000256" key="6">
    <source>
        <dbReference type="RuleBase" id="RU004355"/>
    </source>
</evidence>
<sequence>MDSHDNNNSSPWGLAAPAPSARIAPKIWPVGALCLAISDALQARFHTVTVEGEISGLTKASSGHWYFSLKDASGQLRCAMFRRAASLVNLPIQEGDRVQAQARVTVYEPRGDLQLVVESLRLAGQGNLYEQFLRLKAQLEQEGLFDSARKRPLAAIPAGVAVVTSVNAAAWHDIMTAFRRRAPHVPVLLVPALVQGQEAPASLRQALQKLYQGIEQGTLRRADGSHWQIDTIVLARGGGSIEDLWAFNDPQLARLIVQSPVPLVAGIGHETDVTIADWCADVRAPTPTAAAELVAASAQQLGQQLSHRQDRLAQVMDRQLLGQEQRLQRIAQALSRPSALLARHGSRLDQYAHAMRLAAQSQLQRTAFRLDQLQLNTPRSVQKSVQQHSQQLAQAELRLRMLDPQRVLERGYAIVTNPAGEVVRDALQAMPIEPLHVRLAKGSLRVQVLDVKE</sequence>
<dbReference type="PANTHER" id="PTHR30008:SF0">
    <property type="entry name" value="EXODEOXYRIBONUCLEASE 7 LARGE SUBUNIT"/>
    <property type="match status" value="1"/>
</dbReference>
<keyword evidence="4 5" id="KW-0269">Exonuclease</keyword>
<keyword evidence="1 5" id="KW-0963">Cytoplasm</keyword>
<comment type="catalytic activity">
    <reaction evidence="5 6">
        <text>Exonucleolytic cleavage in either 5'- to 3'- or 3'- to 5'-direction to yield nucleoside 5'-phosphates.</text>
        <dbReference type="EC" id="3.1.11.6"/>
    </reaction>
</comment>
<dbReference type="GO" id="GO:0005737">
    <property type="term" value="C:cytoplasm"/>
    <property type="evidence" value="ECO:0007669"/>
    <property type="project" value="UniProtKB-SubCell"/>
</dbReference>
<keyword evidence="2 5" id="KW-0540">Nuclease</keyword>
<protein>
    <recommendedName>
        <fullName evidence="5">Exodeoxyribonuclease 7 large subunit</fullName>
        <ecNumber evidence="5">3.1.11.6</ecNumber>
    </recommendedName>
    <alternativeName>
        <fullName evidence="5">Exodeoxyribonuclease VII large subunit</fullName>
        <shortName evidence="5">Exonuclease VII large subunit</shortName>
    </alternativeName>
</protein>
<dbReference type="GO" id="GO:0008855">
    <property type="term" value="F:exodeoxyribonuclease VII activity"/>
    <property type="evidence" value="ECO:0007669"/>
    <property type="project" value="UniProtKB-UniRule"/>
</dbReference>
<accession>A0A4S5BPY6</accession>
<organism evidence="9 10">
    <name type="scientific">Lampropedia aestuarii</name>
    <dbReference type="NCBI Taxonomy" id="2562762"/>
    <lineage>
        <taxon>Bacteria</taxon>
        <taxon>Pseudomonadati</taxon>
        <taxon>Pseudomonadota</taxon>
        <taxon>Betaproteobacteria</taxon>
        <taxon>Burkholderiales</taxon>
        <taxon>Comamonadaceae</taxon>
        <taxon>Lampropedia</taxon>
    </lineage>
</organism>
<dbReference type="Pfam" id="PF13742">
    <property type="entry name" value="tRNA_anti_2"/>
    <property type="match status" value="1"/>
</dbReference>
<dbReference type="NCBIfam" id="TIGR00237">
    <property type="entry name" value="xseA"/>
    <property type="match status" value="1"/>
</dbReference>
<proteinExistence type="inferred from homology"/>
<dbReference type="GO" id="GO:0006308">
    <property type="term" value="P:DNA catabolic process"/>
    <property type="evidence" value="ECO:0007669"/>
    <property type="project" value="UniProtKB-UniRule"/>
</dbReference>
<evidence type="ECO:0000256" key="3">
    <source>
        <dbReference type="ARBA" id="ARBA00022801"/>
    </source>
</evidence>
<gene>
    <name evidence="5 9" type="primary">xseA</name>
    <name evidence="9" type="ORF">E8K88_09865</name>
</gene>
<dbReference type="InterPro" id="IPR025824">
    <property type="entry name" value="OB-fold_nuc-bd_dom"/>
</dbReference>
<comment type="similarity">
    <text evidence="5 6">Belongs to the XseA family.</text>
</comment>
<evidence type="ECO:0000256" key="1">
    <source>
        <dbReference type="ARBA" id="ARBA00022490"/>
    </source>
</evidence>
<evidence type="ECO:0000259" key="7">
    <source>
        <dbReference type="Pfam" id="PF02601"/>
    </source>
</evidence>
<dbReference type="AlphaFoldDB" id="A0A4S5BPY6"/>
<reference evidence="9 10" key="1">
    <citation type="submission" date="2019-04" db="EMBL/GenBank/DDBJ databases">
        <title>Lampropedia sp YIM MLB12 draf genome.</title>
        <authorList>
            <person name="Wang Y.-X."/>
        </authorList>
    </citation>
    <scope>NUCLEOTIDE SEQUENCE [LARGE SCALE GENOMIC DNA]</scope>
    <source>
        <strain evidence="9 10">YIM MLB12</strain>
    </source>
</reference>
<dbReference type="InterPro" id="IPR003753">
    <property type="entry name" value="Exonuc_VII_L"/>
</dbReference>
<feature type="domain" description="OB-fold nucleic acid binding" evidence="8">
    <location>
        <begin position="29"/>
        <end position="120"/>
    </location>
</feature>
<keyword evidence="10" id="KW-1185">Reference proteome</keyword>
<dbReference type="PANTHER" id="PTHR30008">
    <property type="entry name" value="EXODEOXYRIBONUCLEASE 7 LARGE SUBUNIT"/>
    <property type="match status" value="1"/>
</dbReference>
<comment type="subunit">
    <text evidence="5">Heterooligomer composed of large and small subunits.</text>
</comment>
<dbReference type="InterPro" id="IPR020579">
    <property type="entry name" value="Exonuc_VII_lsu_C"/>
</dbReference>
<name>A0A4S5BPY6_9BURK</name>
<dbReference type="Pfam" id="PF02601">
    <property type="entry name" value="Exonuc_VII_L"/>
    <property type="match status" value="1"/>
</dbReference>
<evidence type="ECO:0000256" key="5">
    <source>
        <dbReference type="HAMAP-Rule" id="MF_00378"/>
    </source>
</evidence>
<evidence type="ECO:0000313" key="10">
    <source>
        <dbReference type="Proteomes" id="UP000306236"/>
    </source>
</evidence>
<dbReference type="RefSeq" id="WP_136406498.1">
    <property type="nucleotide sequence ID" value="NZ_SSWX01000011.1"/>
</dbReference>
<evidence type="ECO:0000256" key="4">
    <source>
        <dbReference type="ARBA" id="ARBA00022839"/>
    </source>
</evidence>
<comment type="caution">
    <text evidence="9">The sequence shown here is derived from an EMBL/GenBank/DDBJ whole genome shotgun (WGS) entry which is preliminary data.</text>
</comment>
<dbReference type="HAMAP" id="MF_00378">
    <property type="entry name" value="Exonuc_7_L"/>
    <property type="match status" value="1"/>
</dbReference>
<dbReference type="EC" id="3.1.11.6" evidence="5"/>
<evidence type="ECO:0000259" key="8">
    <source>
        <dbReference type="Pfam" id="PF13742"/>
    </source>
</evidence>
<dbReference type="OrthoDB" id="9802795at2"/>
<dbReference type="GO" id="GO:0003676">
    <property type="term" value="F:nucleic acid binding"/>
    <property type="evidence" value="ECO:0007669"/>
    <property type="project" value="InterPro"/>
</dbReference>
<keyword evidence="3 5" id="KW-0378">Hydrolase</keyword>
<dbReference type="CDD" id="cd04489">
    <property type="entry name" value="ExoVII_LU_OBF"/>
    <property type="match status" value="1"/>
</dbReference>
<feature type="domain" description="Exonuclease VII large subunit C-terminal" evidence="7">
    <location>
        <begin position="144"/>
        <end position="446"/>
    </location>
</feature>
<dbReference type="EMBL" id="SSWX01000011">
    <property type="protein sequence ID" value="THJ33223.1"/>
    <property type="molecule type" value="Genomic_DNA"/>
</dbReference>
<dbReference type="Gene3D" id="2.40.50.1010">
    <property type="match status" value="1"/>
</dbReference>
<comment type="function">
    <text evidence="5">Bidirectionally degrades single-stranded DNA into large acid-insoluble oligonucleotides, which are then degraded further into small acid-soluble oligonucleotides.</text>
</comment>
<comment type="subcellular location">
    <subcellularLocation>
        <location evidence="5 6">Cytoplasm</location>
    </subcellularLocation>
</comment>
<dbReference type="GO" id="GO:0009318">
    <property type="term" value="C:exodeoxyribonuclease VII complex"/>
    <property type="evidence" value="ECO:0007669"/>
    <property type="project" value="UniProtKB-UniRule"/>
</dbReference>